<proteinExistence type="predicted"/>
<keyword evidence="5" id="KW-1185">Reference proteome</keyword>
<feature type="region of interest" description="Disordered" evidence="3">
    <location>
        <begin position="159"/>
        <end position="203"/>
    </location>
</feature>
<dbReference type="GO" id="GO:0005634">
    <property type="term" value="C:nucleus"/>
    <property type="evidence" value="ECO:0007669"/>
    <property type="project" value="UniProtKB-SubCell"/>
</dbReference>
<feature type="compositionally biased region" description="Low complexity" evidence="3">
    <location>
        <begin position="45"/>
        <end position="54"/>
    </location>
</feature>
<feature type="compositionally biased region" description="Low complexity" evidence="3">
    <location>
        <begin position="103"/>
        <end position="122"/>
    </location>
</feature>
<organism evidence="4 5">
    <name type="scientific">Nesidiocoris tenuis</name>
    <dbReference type="NCBI Taxonomy" id="355587"/>
    <lineage>
        <taxon>Eukaryota</taxon>
        <taxon>Metazoa</taxon>
        <taxon>Ecdysozoa</taxon>
        <taxon>Arthropoda</taxon>
        <taxon>Hexapoda</taxon>
        <taxon>Insecta</taxon>
        <taxon>Pterygota</taxon>
        <taxon>Neoptera</taxon>
        <taxon>Paraneoptera</taxon>
        <taxon>Hemiptera</taxon>
        <taxon>Heteroptera</taxon>
        <taxon>Panheteroptera</taxon>
        <taxon>Cimicomorpha</taxon>
        <taxon>Miridae</taxon>
        <taxon>Dicyphina</taxon>
        <taxon>Nesidiocoris</taxon>
    </lineage>
</organism>
<feature type="compositionally biased region" description="Basic and acidic residues" evidence="3">
    <location>
        <begin position="165"/>
        <end position="181"/>
    </location>
</feature>
<accession>A0A6H5H3N4</accession>
<name>A0A6H5H3N4_9HEMI</name>
<dbReference type="OrthoDB" id="6159439at2759"/>
<dbReference type="PANTHER" id="PTHR24341:SF6">
    <property type="entry name" value="HOMEOBOX PROTEIN INVECTED"/>
    <property type="match status" value="1"/>
</dbReference>
<feature type="compositionally biased region" description="Pro residues" evidence="3">
    <location>
        <begin position="64"/>
        <end position="75"/>
    </location>
</feature>
<evidence type="ECO:0000256" key="2">
    <source>
        <dbReference type="ARBA" id="ARBA00023242"/>
    </source>
</evidence>
<dbReference type="PANTHER" id="PTHR24341">
    <property type="entry name" value="HOMEOBOX PROTEIN ENGRAILED"/>
    <property type="match status" value="1"/>
</dbReference>
<keyword evidence="2" id="KW-0539">Nucleus</keyword>
<feature type="region of interest" description="Disordered" evidence="3">
    <location>
        <begin position="40"/>
        <end position="81"/>
    </location>
</feature>
<evidence type="ECO:0000313" key="5">
    <source>
        <dbReference type="Proteomes" id="UP000479000"/>
    </source>
</evidence>
<evidence type="ECO:0000313" key="4">
    <source>
        <dbReference type="EMBL" id="CAB0011230.1"/>
    </source>
</evidence>
<evidence type="ECO:0000256" key="3">
    <source>
        <dbReference type="SAM" id="MobiDB-lite"/>
    </source>
</evidence>
<comment type="subcellular location">
    <subcellularLocation>
        <location evidence="1">Nucleus</location>
    </subcellularLocation>
</comment>
<dbReference type="GO" id="GO:0000981">
    <property type="term" value="F:DNA-binding transcription factor activity, RNA polymerase II-specific"/>
    <property type="evidence" value="ECO:0007669"/>
    <property type="project" value="TreeGrafter"/>
</dbReference>
<protein>
    <submittedName>
        <fullName evidence="4">Uncharacterized protein</fullName>
    </submittedName>
</protein>
<dbReference type="AlphaFoldDB" id="A0A6H5H3N4"/>
<gene>
    <name evidence="4" type="ORF">NTEN_LOCUS16223</name>
</gene>
<dbReference type="InterPro" id="IPR050720">
    <property type="entry name" value="Engrailed_Homeobox_TFs"/>
</dbReference>
<dbReference type="GO" id="GO:0030182">
    <property type="term" value="P:neuron differentiation"/>
    <property type="evidence" value="ECO:0007669"/>
    <property type="project" value="TreeGrafter"/>
</dbReference>
<reference evidence="4 5" key="1">
    <citation type="submission" date="2020-02" db="EMBL/GenBank/DDBJ databases">
        <authorList>
            <person name="Ferguson B K."/>
        </authorList>
    </citation>
    <scope>NUCLEOTIDE SEQUENCE [LARGE SCALE GENOMIC DNA]</scope>
</reference>
<sequence length="428" mass="48413">MALESERSPAVEERRTSAFHRIELLTRPERCYPTIVTGVLPRIMSPSTSPTTSPLSQYEYSPPRKMPSPAPPAEQPPTAGRLSFSVDNILRPEFGRQVRRQIPSPLSSPSPSLSSPSPSLSSRKPNDEVPSPTKIDPVIPDDPSGPVWPAWVYCTRYSDRPSSASRDDATADDKTTRDRRLSRTNGAHQREISPGRGPQCLRWRRNTKPHNYLRQINRRNQGQDWKSFVLPWHYRTTRICLCPKLRKSIVCLPQIRRRLTYFSSRPVNRFGGCPRRIFSMGNLPSCFHRGCVAQLSEISNYFDGPINGHGSSDWPKSPKSSRMIGQFAMTRIFCRRSQKGDCGFWAIEKPVSIRFCAGKDIEETKGLLIGRIYQLLVVHLDQVISSNRICFSSHLMRWDDKGAETSKGSGEIKKIKIGSVEQPQIGKN</sequence>
<feature type="non-terminal residue" evidence="4">
    <location>
        <position position="428"/>
    </location>
</feature>
<dbReference type="GO" id="GO:0000978">
    <property type="term" value="F:RNA polymerase II cis-regulatory region sequence-specific DNA binding"/>
    <property type="evidence" value="ECO:0007669"/>
    <property type="project" value="TreeGrafter"/>
</dbReference>
<evidence type="ECO:0000256" key="1">
    <source>
        <dbReference type="ARBA" id="ARBA00004123"/>
    </source>
</evidence>
<feature type="region of interest" description="Disordered" evidence="3">
    <location>
        <begin position="101"/>
        <end position="143"/>
    </location>
</feature>
<dbReference type="Proteomes" id="UP000479000">
    <property type="component" value="Unassembled WGS sequence"/>
</dbReference>
<dbReference type="EMBL" id="CADCXU010023938">
    <property type="protein sequence ID" value="CAB0011230.1"/>
    <property type="molecule type" value="Genomic_DNA"/>
</dbReference>